<keyword evidence="3" id="KW-1185">Reference proteome</keyword>
<protein>
    <recommendedName>
        <fullName evidence="4">Major facilitator superfamily (MFS) profile domain-containing protein</fullName>
    </recommendedName>
</protein>
<evidence type="ECO:0000256" key="1">
    <source>
        <dbReference type="SAM" id="Phobius"/>
    </source>
</evidence>
<feature type="transmembrane region" description="Helical" evidence="1">
    <location>
        <begin position="46"/>
        <end position="68"/>
    </location>
</feature>
<evidence type="ECO:0000313" key="3">
    <source>
        <dbReference type="Proteomes" id="UP001596407"/>
    </source>
</evidence>
<organism evidence="2 3">
    <name type="scientific">Halorussus caseinilyticus</name>
    <dbReference type="NCBI Taxonomy" id="3034025"/>
    <lineage>
        <taxon>Archaea</taxon>
        <taxon>Methanobacteriati</taxon>
        <taxon>Methanobacteriota</taxon>
        <taxon>Stenosarchaea group</taxon>
        <taxon>Halobacteria</taxon>
        <taxon>Halobacteriales</taxon>
        <taxon>Haladaptataceae</taxon>
        <taxon>Halorussus</taxon>
    </lineage>
</organism>
<dbReference type="Proteomes" id="UP001596407">
    <property type="component" value="Unassembled WGS sequence"/>
</dbReference>
<evidence type="ECO:0008006" key="4">
    <source>
        <dbReference type="Google" id="ProtNLM"/>
    </source>
</evidence>
<sequence>MTTKVSERFDLIRAAIGLFVVLGVVLTAVAGYALLPSVSVGISTDLAVSVLSGVSLVAFGVVLTMWLNRQTGRRKPRRSA</sequence>
<keyword evidence="1" id="KW-0812">Transmembrane</keyword>
<proteinExistence type="predicted"/>
<keyword evidence="1" id="KW-1133">Transmembrane helix</keyword>
<accession>A0ABD5WQX5</accession>
<keyword evidence="1" id="KW-0472">Membrane</keyword>
<dbReference type="AlphaFoldDB" id="A0ABD5WQX5"/>
<dbReference type="GeneID" id="79305116"/>
<dbReference type="EMBL" id="JBHSZH010000005">
    <property type="protein sequence ID" value="MFC7081587.1"/>
    <property type="molecule type" value="Genomic_DNA"/>
</dbReference>
<gene>
    <name evidence="2" type="ORF">ACFQJ6_17240</name>
</gene>
<dbReference type="RefSeq" id="WP_276280477.1">
    <property type="nucleotide sequence ID" value="NZ_CP119809.1"/>
</dbReference>
<name>A0ABD5WQX5_9EURY</name>
<comment type="caution">
    <text evidence="2">The sequence shown here is derived from an EMBL/GenBank/DDBJ whole genome shotgun (WGS) entry which is preliminary data.</text>
</comment>
<feature type="transmembrane region" description="Helical" evidence="1">
    <location>
        <begin position="12"/>
        <end position="34"/>
    </location>
</feature>
<reference evidence="2 3" key="1">
    <citation type="journal article" date="2019" name="Int. J. Syst. Evol. Microbiol.">
        <title>The Global Catalogue of Microorganisms (GCM) 10K type strain sequencing project: providing services to taxonomists for standard genome sequencing and annotation.</title>
        <authorList>
            <consortium name="The Broad Institute Genomics Platform"/>
            <consortium name="The Broad Institute Genome Sequencing Center for Infectious Disease"/>
            <person name="Wu L."/>
            <person name="Ma J."/>
        </authorList>
    </citation>
    <scope>NUCLEOTIDE SEQUENCE [LARGE SCALE GENOMIC DNA]</scope>
    <source>
        <strain evidence="2 3">DT72</strain>
    </source>
</reference>
<evidence type="ECO:0000313" key="2">
    <source>
        <dbReference type="EMBL" id="MFC7081587.1"/>
    </source>
</evidence>